<gene>
    <name evidence="2" type="ORF">GCM10011496_34930</name>
</gene>
<name>A0A916SQ46_9BURK</name>
<dbReference type="NCBIfam" id="NF033516">
    <property type="entry name" value="transpos_IS3"/>
    <property type="match status" value="1"/>
</dbReference>
<dbReference type="Pfam" id="PF00665">
    <property type="entry name" value="rve"/>
    <property type="match status" value="1"/>
</dbReference>
<dbReference type="GO" id="GO:0015074">
    <property type="term" value="P:DNA integration"/>
    <property type="evidence" value="ECO:0007669"/>
    <property type="project" value="InterPro"/>
</dbReference>
<feature type="domain" description="Integrase catalytic" evidence="1">
    <location>
        <begin position="116"/>
        <end position="279"/>
    </location>
</feature>
<dbReference type="InterPro" id="IPR001584">
    <property type="entry name" value="Integrase_cat-core"/>
</dbReference>
<dbReference type="PROSITE" id="PS50994">
    <property type="entry name" value="INTEGRASE"/>
    <property type="match status" value="1"/>
</dbReference>
<evidence type="ECO:0000313" key="3">
    <source>
        <dbReference type="Proteomes" id="UP000620596"/>
    </source>
</evidence>
<sequence>MAEHHGQFRLKSMCRVLRVQRSGYYAWKATPKSLRAQADEVLTVAIQKSFEDSDGIYGSPRIHRDMREAGVLCGKKRVARLMQAAKLRSVRGYKRPRYRAGKLGVAAPNRLQRQFTVGQPDQVWVTDITYIRTYEGWLYLAVVIDLYSRTVVGWSMKPTMATELVLDALTMAVWRRRPKAEVIIHSDQGSQFASDDFNRWCKDNALLPSISRRGSCWDNAVAESFFSSLEKERIKRQICPSRDDTKSDVFDYIESFYNRVRRYTHLDLLSPLAFEQLRTGS</sequence>
<dbReference type="Proteomes" id="UP000620596">
    <property type="component" value="Unassembled WGS sequence"/>
</dbReference>
<dbReference type="EMBL" id="BMIG01000016">
    <property type="protein sequence ID" value="GGB10969.1"/>
    <property type="molecule type" value="Genomic_DNA"/>
</dbReference>
<evidence type="ECO:0000313" key="2">
    <source>
        <dbReference type="EMBL" id="GGB10969.1"/>
    </source>
</evidence>
<dbReference type="InterPro" id="IPR012337">
    <property type="entry name" value="RNaseH-like_sf"/>
</dbReference>
<dbReference type="SUPFAM" id="SSF53098">
    <property type="entry name" value="Ribonuclease H-like"/>
    <property type="match status" value="1"/>
</dbReference>
<dbReference type="InterPro" id="IPR048020">
    <property type="entry name" value="Transpos_IS3"/>
</dbReference>
<dbReference type="Pfam" id="PF13276">
    <property type="entry name" value="HTH_21"/>
    <property type="match status" value="1"/>
</dbReference>
<keyword evidence="3" id="KW-1185">Reference proteome</keyword>
<proteinExistence type="predicted"/>
<dbReference type="GO" id="GO:0003676">
    <property type="term" value="F:nucleic acid binding"/>
    <property type="evidence" value="ECO:0007669"/>
    <property type="project" value="InterPro"/>
</dbReference>
<dbReference type="AlphaFoldDB" id="A0A916SQ46"/>
<organism evidence="2 3">
    <name type="scientific">Polaromonas eurypsychrophila</name>
    <dbReference type="NCBI Taxonomy" id="1614635"/>
    <lineage>
        <taxon>Bacteria</taxon>
        <taxon>Pseudomonadati</taxon>
        <taxon>Pseudomonadota</taxon>
        <taxon>Betaproteobacteria</taxon>
        <taxon>Burkholderiales</taxon>
        <taxon>Comamonadaceae</taxon>
        <taxon>Polaromonas</taxon>
    </lineage>
</organism>
<dbReference type="Pfam" id="PF13333">
    <property type="entry name" value="rve_2"/>
    <property type="match status" value="1"/>
</dbReference>
<reference evidence="2" key="1">
    <citation type="journal article" date="2014" name="Int. J. Syst. Evol. Microbiol.">
        <title>Complete genome sequence of Corynebacterium casei LMG S-19264T (=DSM 44701T), isolated from a smear-ripened cheese.</title>
        <authorList>
            <consortium name="US DOE Joint Genome Institute (JGI-PGF)"/>
            <person name="Walter F."/>
            <person name="Albersmeier A."/>
            <person name="Kalinowski J."/>
            <person name="Ruckert C."/>
        </authorList>
    </citation>
    <scope>NUCLEOTIDE SEQUENCE</scope>
    <source>
        <strain evidence="2">CGMCC 1.15322</strain>
    </source>
</reference>
<dbReference type="InterPro" id="IPR036397">
    <property type="entry name" value="RNaseH_sf"/>
</dbReference>
<dbReference type="PANTHER" id="PTHR46889">
    <property type="entry name" value="TRANSPOSASE INSF FOR INSERTION SEQUENCE IS3B-RELATED"/>
    <property type="match status" value="1"/>
</dbReference>
<protein>
    <submittedName>
        <fullName evidence="2">Transposase</fullName>
    </submittedName>
</protein>
<dbReference type="PANTHER" id="PTHR46889:SF4">
    <property type="entry name" value="TRANSPOSASE INSO FOR INSERTION SEQUENCE ELEMENT IS911B-RELATED"/>
    <property type="match status" value="1"/>
</dbReference>
<accession>A0A916SQ46</accession>
<dbReference type="Gene3D" id="3.30.420.10">
    <property type="entry name" value="Ribonuclease H-like superfamily/Ribonuclease H"/>
    <property type="match status" value="1"/>
</dbReference>
<reference evidence="2" key="2">
    <citation type="submission" date="2020-09" db="EMBL/GenBank/DDBJ databases">
        <authorList>
            <person name="Sun Q."/>
            <person name="Zhou Y."/>
        </authorList>
    </citation>
    <scope>NUCLEOTIDE SEQUENCE</scope>
    <source>
        <strain evidence="2">CGMCC 1.15322</strain>
    </source>
</reference>
<comment type="caution">
    <text evidence="2">The sequence shown here is derived from an EMBL/GenBank/DDBJ whole genome shotgun (WGS) entry which is preliminary data.</text>
</comment>
<evidence type="ECO:0000259" key="1">
    <source>
        <dbReference type="PROSITE" id="PS50994"/>
    </source>
</evidence>
<dbReference type="InterPro" id="IPR025948">
    <property type="entry name" value="HTH-like_dom"/>
</dbReference>
<dbReference type="InterPro" id="IPR050900">
    <property type="entry name" value="Transposase_IS3/IS150/IS904"/>
</dbReference>